<organism evidence="2">
    <name type="scientific">Brassica napus</name>
    <name type="common">Rape</name>
    <dbReference type="NCBI Taxonomy" id="3708"/>
    <lineage>
        <taxon>Eukaryota</taxon>
        <taxon>Viridiplantae</taxon>
        <taxon>Streptophyta</taxon>
        <taxon>Embryophyta</taxon>
        <taxon>Tracheophyta</taxon>
        <taxon>Spermatophyta</taxon>
        <taxon>Magnoliopsida</taxon>
        <taxon>eudicotyledons</taxon>
        <taxon>Gunneridae</taxon>
        <taxon>Pentapetalae</taxon>
        <taxon>rosids</taxon>
        <taxon>malvids</taxon>
        <taxon>Brassicales</taxon>
        <taxon>Brassicaceae</taxon>
        <taxon>Brassiceae</taxon>
        <taxon>Brassica</taxon>
    </lineage>
</organism>
<evidence type="ECO:0000259" key="1">
    <source>
        <dbReference type="PROSITE" id="PS50878"/>
    </source>
</evidence>
<keyword evidence="2" id="KW-0695">RNA-directed DNA polymerase</keyword>
<dbReference type="GO" id="GO:0004519">
    <property type="term" value="F:endonuclease activity"/>
    <property type="evidence" value="ECO:0007669"/>
    <property type="project" value="UniProtKB-KW"/>
</dbReference>
<dbReference type="CDD" id="cd01650">
    <property type="entry name" value="RT_nLTR_like"/>
    <property type="match status" value="1"/>
</dbReference>
<keyword evidence="2" id="KW-0548">Nucleotidyltransferase</keyword>
<keyword evidence="2" id="KW-0255">Endonuclease</keyword>
<dbReference type="AlphaFoldDB" id="Q8LK27"/>
<dbReference type="Pfam" id="PF03372">
    <property type="entry name" value="Exo_endo_phos"/>
    <property type="match status" value="1"/>
</dbReference>
<keyword evidence="2" id="KW-0378">Hydrolase</keyword>
<dbReference type="PROSITE" id="PS50878">
    <property type="entry name" value="RT_POL"/>
    <property type="match status" value="1"/>
</dbReference>
<feature type="domain" description="Reverse transcriptase" evidence="1">
    <location>
        <begin position="491"/>
        <end position="768"/>
    </location>
</feature>
<dbReference type="ExpressionAtlas" id="Q8LK27">
    <property type="expression patterns" value="baseline"/>
</dbReference>
<dbReference type="PANTHER" id="PTHR33116:SF84">
    <property type="entry name" value="RNA-DIRECTED DNA POLYMERASE"/>
    <property type="match status" value="1"/>
</dbReference>
<dbReference type="InterPro" id="IPR026960">
    <property type="entry name" value="RVT-Znf"/>
</dbReference>
<dbReference type="InterPro" id="IPR000477">
    <property type="entry name" value="RT_dom"/>
</dbReference>
<dbReference type="GO" id="GO:0003964">
    <property type="term" value="F:RNA-directed DNA polymerase activity"/>
    <property type="evidence" value="ECO:0007669"/>
    <property type="project" value="UniProtKB-KW"/>
</dbReference>
<sequence length="1214" mass="138453">MIDTFSWNVRGFNNSVRRRNFRKWFKLSKALFGSILETRVKEHRARRSLLSSFPGWKSVCNYEFAALGRIWVVWDPAVEVTVLSKSDQTISCTVKLPHISTEFVVTFVYAVNCRYGRRRLWSELELLAANQTTSDKPWIILGDFNQSLDPVDASTGGSRITRGMEEFRECLLTSNISDLPFRGNHYTWWNNQENNPIAKKIDRILVNDSWLIASPLSYGSFCAMEFSDHCPSCVNISNQSGGRNKPFKLSNFLMHHPEFIEKIRVTWDRLAYQGSAMFTLSKKSKFLKGTIRTFNREHYSGLEKRVVQAAQNLKTCQNNLLAAPSSYLAGLEKEAHRSWAELALAEERFLCQKSRVLWLKCGDSNTTFFHRMMTARRAINEIHYLLDQTGRRIENTDELQTHCVDFFKELFGSSSHLISAEGISQINSLTRFKCDENTRQLLEAEVSEADIKSEFFALPSNKSPGPDGYTSEFFKKTWSIVGPSLIAAVQEFFRSGRLLGQWNSTAVTMVPKKPNADRITEFRPISCCNAIYKVISKLLARRLENILPLWISPSQSAFVKGRLLTENVLLATELVQGFGQANISSRGVLKVDLRKAFDSVGWGFIIETLKAANAPPRFVNWIKQCITSTSFSINVSGSLCGYFKGSKGLRQGDPLSPSLFVIAMEILSRLLENKFSDGSIGYHPKASEVRISSLAFADDLMIFYDGKASSLRGIKSVLESFKNLSGLEMNTEKSAVYTAGLEDTDKEDTLAFGFVNGTFPFRYLGLPLLHRKLRRSDYSQLIDKIAARFNHWATKTLSFAGRLQLISSVIYSTVNFWLSSFILPKCCLKTIEQMCNRFLWGNDITRRGDIKVSWQNSCLPKAEGGLGLRNFWTWNKTLNLRLIWMLFARRDSLWVAWNHANRLRHVNFWNAEAASHHSWIWKAILGLRPLAKRFLRGAVGNGQLLSYWYDHWSNLGPLIEAIGASGPQLTGIHESAVVTEASSSTGWILPSARTRNASLANLRSTLLNSPAPSGDRGEDTYTWYIEGSSSTSFSSKLTWECLRQRDTTKLWAAAVWYKGCIPKYAFNFWVAHLNRLPVRARTTHWSTNRPSLCCVCQRETETRDHLFIHCTLGSLIWQQVLARFGRSQMFREWKDIIEWMLSNQGSFSGTLKKLAVQTAIFHIWKERNSRLHSAMSASHTAIFKQIDRSIRDSILARITRRNFKDLLSQWFTFE</sequence>
<dbReference type="Pfam" id="PF00078">
    <property type="entry name" value="RVT_1"/>
    <property type="match status" value="1"/>
</dbReference>
<dbReference type="Pfam" id="PF13966">
    <property type="entry name" value="zf-RVT"/>
    <property type="match status" value="1"/>
</dbReference>
<dbReference type="Gene3D" id="3.60.10.10">
    <property type="entry name" value="Endonuclease/exonuclease/phosphatase"/>
    <property type="match status" value="1"/>
</dbReference>
<dbReference type="InterPro" id="IPR036691">
    <property type="entry name" value="Endo/exonu/phosph_ase_sf"/>
</dbReference>
<accession>Q8LK27</accession>
<dbReference type="SUPFAM" id="SSF56672">
    <property type="entry name" value="DNA/RNA polymerases"/>
    <property type="match status" value="1"/>
</dbReference>
<keyword evidence="2" id="KW-0540">Nuclease</keyword>
<dbReference type="InterPro" id="IPR043502">
    <property type="entry name" value="DNA/RNA_pol_sf"/>
</dbReference>
<dbReference type="InterPro" id="IPR005135">
    <property type="entry name" value="Endo/exonuclease/phosphatase"/>
</dbReference>
<dbReference type="EMBL" id="AF525305">
    <property type="protein sequence ID" value="AAM82604.1"/>
    <property type="molecule type" value="Genomic_DNA"/>
</dbReference>
<protein>
    <submittedName>
        <fullName evidence="2">Putative AP endonuclease/reverse transcriptase</fullName>
    </submittedName>
</protein>
<dbReference type="PANTHER" id="PTHR33116">
    <property type="entry name" value="REVERSE TRANSCRIPTASE ZINC-BINDING DOMAIN-CONTAINING PROTEIN-RELATED-RELATED"/>
    <property type="match status" value="1"/>
</dbReference>
<proteinExistence type="predicted"/>
<reference evidence="2" key="1">
    <citation type="submission" date="2002-06" db="EMBL/GenBank/DDBJ databases">
        <title>Bali1A, a possible LINE partner for the SINE S1 in Brassica napus.</title>
        <authorList>
            <person name="Lavie L."/>
            <person name="Prieto J.-L."/>
            <person name="Tatout C."/>
            <person name="Deragon J.-M."/>
        </authorList>
    </citation>
    <scope>NUCLEOTIDE SEQUENCE</scope>
</reference>
<dbReference type="SUPFAM" id="SSF56219">
    <property type="entry name" value="DNase I-like"/>
    <property type="match status" value="1"/>
</dbReference>
<name>Q8LK27_BRANA</name>
<keyword evidence="2" id="KW-0808">Transferase</keyword>
<evidence type="ECO:0000313" key="2">
    <source>
        <dbReference type="EMBL" id="AAM82604.1"/>
    </source>
</evidence>